<feature type="region of interest" description="Disordered" evidence="2">
    <location>
        <begin position="272"/>
        <end position="291"/>
    </location>
</feature>
<feature type="compositionally biased region" description="Polar residues" evidence="2">
    <location>
        <begin position="346"/>
        <end position="358"/>
    </location>
</feature>
<dbReference type="PANTHER" id="PTHR46569:SF1">
    <property type="entry name" value="E3 UBIQUITIN-PROTEIN LIGASE RFWD3-RELATED"/>
    <property type="match status" value="1"/>
</dbReference>
<dbReference type="PANTHER" id="PTHR46569">
    <property type="entry name" value="E3 UBIQUITIN-PROTEIN LIGASE TRAIP"/>
    <property type="match status" value="1"/>
</dbReference>
<dbReference type="Ensembl" id="ENSOTST00005105651.2">
    <property type="protein sequence ID" value="ENSOTSP00005097601.2"/>
    <property type="gene ID" value="ENSOTSG00005045212.2"/>
</dbReference>
<dbReference type="AlphaFoldDB" id="A0A8C8JT52"/>
<dbReference type="GO" id="GO:0031297">
    <property type="term" value="P:replication fork processing"/>
    <property type="evidence" value="ECO:0007669"/>
    <property type="project" value="TreeGrafter"/>
</dbReference>
<feature type="region of interest" description="Disordered" evidence="2">
    <location>
        <begin position="331"/>
        <end position="358"/>
    </location>
</feature>
<protein>
    <submittedName>
        <fullName evidence="3">Uncharacterized protein</fullName>
    </submittedName>
</protein>
<reference evidence="3" key="2">
    <citation type="submission" date="2025-09" db="UniProtKB">
        <authorList>
            <consortium name="Ensembl"/>
        </authorList>
    </citation>
    <scope>IDENTIFICATION</scope>
</reference>
<feature type="compositionally biased region" description="Basic residues" evidence="2">
    <location>
        <begin position="331"/>
        <end position="340"/>
    </location>
</feature>
<dbReference type="GO" id="GO:0090734">
    <property type="term" value="C:site of DNA damage"/>
    <property type="evidence" value="ECO:0007669"/>
    <property type="project" value="TreeGrafter"/>
</dbReference>
<keyword evidence="1" id="KW-0175">Coiled coil</keyword>
<dbReference type="GO" id="GO:0016567">
    <property type="term" value="P:protein ubiquitination"/>
    <property type="evidence" value="ECO:0007669"/>
    <property type="project" value="TreeGrafter"/>
</dbReference>
<evidence type="ECO:0000256" key="1">
    <source>
        <dbReference type="SAM" id="Coils"/>
    </source>
</evidence>
<dbReference type="InterPro" id="IPR052639">
    <property type="entry name" value="TRAIP_ubiq-protein_ligase"/>
</dbReference>
<feature type="coiled-coil region" evidence="1">
    <location>
        <begin position="89"/>
        <end position="195"/>
    </location>
</feature>
<sequence length="358" mass="40458">MDFPLVFACHISSYINPIHLKMTTNSSSACLSLSGLYPQVRIRHINRLFFDIHGEEEGSSADPESLQNELNGMKAVLSTKDSMDRLKIVEGLKEAVNRQKKDLDIVRKEIEENEMLSSQGRMMKYLENQQCETQAAKEEGQRTEESMITDMGVGQALKREVFVSNIKLHKATMELNMTKDDMKAVQNDLTNADRDYLRRKKVIIVQKTLSTLTHTNEALSRLVFESPAPVELKPPHLHQPPNSEDIALNMTFDIITPDPVYKRLSQVPSKKMLSSSLTKHQDKASFGSKARKEVPMDTSFHNTNLFRKRTFGSMLDPKRIKLGAPICPLMKAKRGKKKGSRPAPPKSSTCPTLNSFLE</sequence>
<proteinExistence type="predicted"/>
<dbReference type="GO" id="GO:0061630">
    <property type="term" value="F:ubiquitin protein ligase activity"/>
    <property type="evidence" value="ECO:0007669"/>
    <property type="project" value="TreeGrafter"/>
</dbReference>
<evidence type="ECO:0000313" key="4">
    <source>
        <dbReference type="Proteomes" id="UP000694402"/>
    </source>
</evidence>
<name>A0A8C8JT52_ONCTS</name>
<evidence type="ECO:0000313" key="3">
    <source>
        <dbReference type="Ensembl" id="ENSOTSP00005097601.2"/>
    </source>
</evidence>
<keyword evidence="4" id="KW-1185">Reference proteome</keyword>
<dbReference type="GeneTree" id="ENSGT00980000202247"/>
<dbReference type="Proteomes" id="UP000694402">
    <property type="component" value="Unassembled WGS sequence"/>
</dbReference>
<organism evidence="3 4">
    <name type="scientific">Oncorhynchus tshawytscha</name>
    <name type="common">Chinook salmon</name>
    <name type="synonym">Salmo tshawytscha</name>
    <dbReference type="NCBI Taxonomy" id="74940"/>
    <lineage>
        <taxon>Eukaryota</taxon>
        <taxon>Metazoa</taxon>
        <taxon>Chordata</taxon>
        <taxon>Craniata</taxon>
        <taxon>Vertebrata</taxon>
        <taxon>Euteleostomi</taxon>
        <taxon>Actinopterygii</taxon>
        <taxon>Neopterygii</taxon>
        <taxon>Teleostei</taxon>
        <taxon>Protacanthopterygii</taxon>
        <taxon>Salmoniformes</taxon>
        <taxon>Salmonidae</taxon>
        <taxon>Salmoninae</taxon>
        <taxon>Oncorhynchus</taxon>
    </lineage>
</organism>
<accession>A0A8C8JT52</accession>
<dbReference type="GO" id="GO:0005634">
    <property type="term" value="C:nucleus"/>
    <property type="evidence" value="ECO:0007669"/>
    <property type="project" value="TreeGrafter"/>
</dbReference>
<reference evidence="3" key="1">
    <citation type="submission" date="2025-08" db="UniProtKB">
        <authorList>
            <consortium name="Ensembl"/>
        </authorList>
    </citation>
    <scope>IDENTIFICATION</scope>
</reference>
<evidence type="ECO:0000256" key="2">
    <source>
        <dbReference type="SAM" id="MobiDB-lite"/>
    </source>
</evidence>